<dbReference type="AlphaFoldDB" id="A0A165RLQ2"/>
<organism evidence="3 4">
    <name type="scientific">Myroides marinus</name>
    <dbReference type="NCBI Taxonomy" id="703342"/>
    <lineage>
        <taxon>Bacteria</taxon>
        <taxon>Pseudomonadati</taxon>
        <taxon>Bacteroidota</taxon>
        <taxon>Flavobacteriia</taxon>
        <taxon>Flavobacteriales</taxon>
        <taxon>Flavobacteriaceae</taxon>
        <taxon>Myroides</taxon>
    </lineage>
</organism>
<feature type="domain" description="Metalloenzyme" evidence="2">
    <location>
        <begin position="78"/>
        <end position="255"/>
    </location>
</feature>
<dbReference type="Pfam" id="PF01676">
    <property type="entry name" value="Metalloenzyme"/>
    <property type="match status" value="1"/>
</dbReference>
<accession>A0A165RLQ2</accession>
<protein>
    <submittedName>
        <fullName evidence="3">Sulfatase</fullName>
    </submittedName>
</protein>
<dbReference type="PROSITE" id="PS51257">
    <property type="entry name" value="PROKAR_LIPOPROTEIN"/>
    <property type="match status" value="1"/>
</dbReference>
<reference evidence="3 4" key="1">
    <citation type="submission" date="2016-01" db="EMBL/GenBank/DDBJ databases">
        <title>Whole genome sequencing of Myroides marinus L41.</title>
        <authorList>
            <person name="Hong K.W."/>
        </authorList>
    </citation>
    <scope>NUCLEOTIDE SEQUENCE [LARGE SCALE GENOMIC DNA]</scope>
    <source>
        <strain evidence="3 4">L41</strain>
    </source>
</reference>
<dbReference type="GO" id="GO:0016787">
    <property type="term" value="F:hydrolase activity"/>
    <property type="evidence" value="ECO:0007669"/>
    <property type="project" value="UniProtKB-ARBA"/>
</dbReference>
<dbReference type="PANTHER" id="PTHR10151">
    <property type="entry name" value="ECTONUCLEOTIDE PYROPHOSPHATASE/PHOSPHODIESTERASE"/>
    <property type="match status" value="1"/>
</dbReference>
<keyword evidence="4" id="KW-1185">Reference proteome</keyword>
<proteinExistence type="predicted"/>
<evidence type="ECO:0000256" key="1">
    <source>
        <dbReference type="SAM" id="SignalP"/>
    </source>
</evidence>
<dbReference type="EMBL" id="LQNU01000038">
    <property type="protein sequence ID" value="KZE83563.1"/>
    <property type="molecule type" value="Genomic_DNA"/>
</dbReference>
<sequence>MKRIILSLALGFMLFSCSSDDNNKEENKENKKYQTENVVLLVIDGPRITETWQEKNQVHIPNRVALLKEGVYISNFRNNGLTNTNAGHTALITGVYDSIQNNGKELPTNPSVLQQWLKHSKKDNSKAWVIVSKDKLEVLNNTKNKEWNGKYMPKADAGISGNPSGYREDAVTIANFKEVIKKDKPNVVVINLKDVDSYGHANKWSEYIQAIKTTDQSIKDIWNFLQSQPEYKGKTTLMVSNDHGRHSDGIKDSFVNHGDACIGCRHIEFFAMGPDFKKNAVIATGSYEQIDVANTMAELLGVKLEYSKGKVIKDIFK</sequence>
<dbReference type="GO" id="GO:0046872">
    <property type="term" value="F:metal ion binding"/>
    <property type="evidence" value="ECO:0007669"/>
    <property type="project" value="InterPro"/>
</dbReference>
<gene>
    <name evidence="3" type="ORF">AV926_04600</name>
</gene>
<comment type="caution">
    <text evidence="3">The sequence shown here is derived from an EMBL/GenBank/DDBJ whole genome shotgun (WGS) entry which is preliminary data.</text>
</comment>
<evidence type="ECO:0000313" key="3">
    <source>
        <dbReference type="EMBL" id="KZE83563.1"/>
    </source>
</evidence>
<feature type="chain" id="PRO_5007865878" evidence="1">
    <location>
        <begin position="22"/>
        <end position="317"/>
    </location>
</feature>
<name>A0A165RLQ2_9FLAO</name>
<dbReference type="PANTHER" id="PTHR10151:SF120">
    <property type="entry name" value="BIS(5'-ADENOSYL)-TRIPHOSPHATASE"/>
    <property type="match status" value="1"/>
</dbReference>
<feature type="signal peptide" evidence="1">
    <location>
        <begin position="1"/>
        <end position="21"/>
    </location>
</feature>
<evidence type="ECO:0000259" key="2">
    <source>
        <dbReference type="Pfam" id="PF01676"/>
    </source>
</evidence>
<dbReference type="OrthoDB" id="9791578at2"/>
<dbReference type="RefSeq" id="WP_038985430.1">
    <property type="nucleotide sequence ID" value="NZ_JWJO01000013.1"/>
</dbReference>
<dbReference type="InterPro" id="IPR017850">
    <property type="entry name" value="Alkaline_phosphatase_core_sf"/>
</dbReference>
<dbReference type="Proteomes" id="UP000076630">
    <property type="component" value="Unassembled WGS sequence"/>
</dbReference>
<evidence type="ECO:0000313" key="4">
    <source>
        <dbReference type="Proteomes" id="UP000076630"/>
    </source>
</evidence>
<keyword evidence="1" id="KW-0732">Signal</keyword>
<dbReference type="SUPFAM" id="SSF53649">
    <property type="entry name" value="Alkaline phosphatase-like"/>
    <property type="match status" value="1"/>
</dbReference>
<dbReference type="InterPro" id="IPR006124">
    <property type="entry name" value="Metalloenzyme"/>
</dbReference>
<dbReference type="Gene3D" id="3.40.720.10">
    <property type="entry name" value="Alkaline Phosphatase, subunit A"/>
    <property type="match status" value="1"/>
</dbReference>